<protein>
    <submittedName>
        <fullName evidence="2">Uncharacterized protein</fullName>
    </submittedName>
</protein>
<gene>
    <name evidence="2" type="ORF">KIK155_LOCUS23327</name>
    <name evidence="3" type="ORF">TOA249_LOCUS25091</name>
</gene>
<dbReference type="Pfam" id="PF13151">
    <property type="entry name" value="DUF3990"/>
    <property type="match status" value="1"/>
</dbReference>
<comment type="caution">
    <text evidence="2">The sequence shown here is derived from an EMBL/GenBank/DDBJ whole genome shotgun (WGS) entry which is preliminary data.</text>
</comment>
<evidence type="ECO:0000313" key="2">
    <source>
        <dbReference type="EMBL" id="CAF3648451.1"/>
    </source>
</evidence>
<organism evidence="2 4">
    <name type="scientific">Rotaria socialis</name>
    <dbReference type="NCBI Taxonomy" id="392032"/>
    <lineage>
        <taxon>Eukaryota</taxon>
        <taxon>Metazoa</taxon>
        <taxon>Spiralia</taxon>
        <taxon>Gnathifera</taxon>
        <taxon>Rotifera</taxon>
        <taxon>Eurotatoria</taxon>
        <taxon>Bdelloidea</taxon>
        <taxon>Philodinida</taxon>
        <taxon>Philodinidae</taxon>
        <taxon>Rotaria</taxon>
    </lineage>
</organism>
<evidence type="ECO:0000313" key="4">
    <source>
        <dbReference type="Proteomes" id="UP000663865"/>
    </source>
</evidence>
<feature type="region of interest" description="Disordered" evidence="1">
    <location>
        <begin position="1"/>
        <end position="35"/>
    </location>
</feature>
<feature type="compositionally biased region" description="Polar residues" evidence="1">
    <location>
        <begin position="25"/>
        <end position="35"/>
    </location>
</feature>
<sequence>MEEDVKNDLPSSPTSSEEEIPIPHPQNSSLDITTRSPTTLSSYSMSYPETKELNKVILPYPLRLDSNYIYRIGLKPNEFIHYCQTDQIESMFDDPMDLIDNFLQDRLRKGLDIGVHQECLDHLNYVKQIYDDNESLLDYVYDYIEAQIMKLINAPGFESVPDNQWSTILYPTFDTSTLASIDYSLNVYMNRSAFKLHTNKNVNVFDLLASMQTEDVRSIRWYHGTDIDSLKKICQYGISLYSSHRFETDFGAGFYVTDNFEDAAHIAASKGARNKLLAGIICFQLAESELSQLNIRDLPDTIDNSGDPLSWSNFVKLCRSRYNEYPHKFLCDALRGPMCNNAEKVRLFENERPRAKIINNRKVTQICIKSTLLSSKLEAAIFGLYIFNAES</sequence>
<accession>A0A818QYM8</accession>
<reference evidence="2" key="1">
    <citation type="submission" date="2021-02" db="EMBL/GenBank/DDBJ databases">
        <authorList>
            <person name="Nowell W R."/>
        </authorList>
    </citation>
    <scope>NUCLEOTIDE SEQUENCE</scope>
</reference>
<dbReference type="EMBL" id="CAJNYV010004144">
    <property type="protein sequence ID" value="CAF3648451.1"/>
    <property type="molecule type" value="Genomic_DNA"/>
</dbReference>
<dbReference type="Gene3D" id="3.90.228.10">
    <property type="match status" value="1"/>
</dbReference>
<proteinExistence type="predicted"/>
<name>A0A818QYM8_9BILA</name>
<dbReference type="Proteomes" id="UP000663865">
    <property type="component" value="Unassembled WGS sequence"/>
</dbReference>
<dbReference type="Proteomes" id="UP000663838">
    <property type="component" value="Unassembled WGS sequence"/>
</dbReference>
<dbReference type="AlphaFoldDB" id="A0A818QYM8"/>
<dbReference type="InterPro" id="IPR025051">
    <property type="entry name" value="DUF3990"/>
</dbReference>
<dbReference type="SUPFAM" id="SSF56399">
    <property type="entry name" value="ADP-ribosylation"/>
    <property type="match status" value="1"/>
</dbReference>
<evidence type="ECO:0000313" key="3">
    <source>
        <dbReference type="EMBL" id="CAF4828586.1"/>
    </source>
</evidence>
<evidence type="ECO:0000256" key="1">
    <source>
        <dbReference type="SAM" id="MobiDB-lite"/>
    </source>
</evidence>
<dbReference type="EMBL" id="CAJOBS010002659">
    <property type="protein sequence ID" value="CAF4828586.1"/>
    <property type="molecule type" value="Genomic_DNA"/>
</dbReference>